<evidence type="ECO:0000256" key="3">
    <source>
        <dbReference type="ARBA" id="ARBA00023002"/>
    </source>
</evidence>
<dbReference type="AlphaFoldDB" id="A0A1J5PY72"/>
<accession>A0A1J5PY72</accession>
<sequence length="319" mass="33154">MKICMLGAGALGCAIGAALIDGGHEVWLVNRDPAFLNALRHNGLLRRIDGQDRSLAVRAVPDCQEIAAATGTVDLIIVLVKSFHTREAIASALPIVGDNTVVMSLQNGLGHEEVLASVVGRHKVLAGKTYTGGVVLAPGHIIAGIAGKETLIGELDGTLSERVQRIAGAFNQAGLITTVSQNIMGTMWDKLLVNVATGALSAITRLPYGELYQLPQIEACAVAAVAETMAVAKAGGIALQVTDPHAPWVKAAAGLPYEFKASMLQSLENGSVTEIDFINGAVVRQGAQWGVPTPVNQALVACVKGIERGLFSSQQAAST</sequence>
<dbReference type="PANTHER" id="PTHR21708">
    <property type="entry name" value="PROBABLE 2-DEHYDROPANTOATE 2-REDUCTASE"/>
    <property type="match status" value="1"/>
</dbReference>
<dbReference type="InterPro" id="IPR013328">
    <property type="entry name" value="6PGD_dom2"/>
</dbReference>
<dbReference type="NCBIfam" id="TIGR00745">
    <property type="entry name" value="apbA_panE"/>
    <property type="match status" value="1"/>
</dbReference>
<dbReference type="GO" id="GO:0005737">
    <property type="term" value="C:cytoplasm"/>
    <property type="evidence" value="ECO:0007669"/>
    <property type="project" value="TreeGrafter"/>
</dbReference>
<evidence type="ECO:0000259" key="5">
    <source>
        <dbReference type="Pfam" id="PF08546"/>
    </source>
</evidence>
<dbReference type="SUPFAM" id="SSF51735">
    <property type="entry name" value="NAD(P)-binding Rossmann-fold domains"/>
    <property type="match status" value="1"/>
</dbReference>
<dbReference type="GO" id="GO:0008677">
    <property type="term" value="F:2-dehydropantoate 2-reductase activity"/>
    <property type="evidence" value="ECO:0007669"/>
    <property type="project" value="UniProtKB-EC"/>
</dbReference>
<dbReference type="Pfam" id="PF02558">
    <property type="entry name" value="ApbA"/>
    <property type="match status" value="1"/>
</dbReference>
<protein>
    <submittedName>
        <fullName evidence="6">2-dehydropantoate 2-reductase</fullName>
        <ecNumber evidence="6">1.1.1.169</ecNumber>
    </submittedName>
</protein>
<feature type="domain" description="Ketopantoate reductase C-terminal" evidence="5">
    <location>
        <begin position="182"/>
        <end position="307"/>
    </location>
</feature>
<keyword evidence="3 6" id="KW-0560">Oxidoreductase</keyword>
<dbReference type="InterPro" id="IPR013752">
    <property type="entry name" value="KPA_reductase"/>
</dbReference>
<proteinExistence type="inferred from homology"/>
<name>A0A1J5PY72_9ZZZZ</name>
<dbReference type="InterPro" id="IPR003710">
    <property type="entry name" value="ApbA"/>
</dbReference>
<feature type="domain" description="Ketopantoate reductase N-terminal" evidence="4">
    <location>
        <begin position="3"/>
        <end position="156"/>
    </location>
</feature>
<gene>
    <name evidence="6" type="primary">panE_8</name>
    <name evidence="6" type="ORF">GALL_418900</name>
</gene>
<evidence type="ECO:0000313" key="6">
    <source>
        <dbReference type="EMBL" id="OIQ76430.1"/>
    </source>
</evidence>
<keyword evidence="2" id="KW-0521">NADP</keyword>
<comment type="similarity">
    <text evidence="1">Belongs to the ketopantoate reductase family.</text>
</comment>
<dbReference type="Gene3D" id="1.10.1040.10">
    <property type="entry name" value="N-(1-d-carboxylethyl)-l-norvaline Dehydrogenase, domain 2"/>
    <property type="match status" value="1"/>
</dbReference>
<dbReference type="InterPro" id="IPR008927">
    <property type="entry name" value="6-PGluconate_DH-like_C_sf"/>
</dbReference>
<organism evidence="6">
    <name type="scientific">mine drainage metagenome</name>
    <dbReference type="NCBI Taxonomy" id="410659"/>
    <lineage>
        <taxon>unclassified sequences</taxon>
        <taxon>metagenomes</taxon>
        <taxon>ecological metagenomes</taxon>
    </lineage>
</organism>
<evidence type="ECO:0000256" key="2">
    <source>
        <dbReference type="ARBA" id="ARBA00022857"/>
    </source>
</evidence>
<dbReference type="Gene3D" id="3.40.50.720">
    <property type="entry name" value="NAD(P)-binding Rossmann-like Domain"/>
    <property type="match status" value="1"/>
</dbReference>
<dbReference type="InterPro" id="IPR013332">
    <property type="entry name" value="KPR_N"/>
</dbReference>
<comment type="caution">
    <text evidence="6">The sequence shown here is derived from an EMBL/GenBank/DDBJ whole genome shotgun (WGS) entry which is preliminary data.</text>
</comment>
<evidence type="ECO:0000256" key="1">
    <source>
        <dbReference type="ARBA" id="ARBA00007870"/>
    </source>
</evidence>
<dbReference type="InterPro" id="IPR036291">
    <property type="entry name" value="NAD(P)-bd_dom_sf"/>
</dbReference>
<dbReference type="PANTHER" id="PTHR21708:SF26">
    <property type="entry name" value="2-DEHYDROPANTOATE 2-REDUCTASE"/>
    <property type="match status" value="1"/>
</dbReference>
<dbReference type="GO" id="GO:0015940">
    <property type="term" value="P:pantothenate biosynthetic process"/>
    <property type="evidence" value="ECO:0007669"/>
    <property type="project" value="InterPro"/>
</dbReference>
<evidence type="ECO:0000259" key="4">
    <source>
        <dbReference type="Pfam" id="PF02558"/>
    </source>
</evidence>
<dbReference type="InterPro" id="IPR051402">
    <property type="entry name" value="KPR-Related"/>
</dbReference>
<dbReference type="Pfam" id="PF08546">
    <property type="entry name" value="ApbA_C"/>
    <property type="match status" value="1"/>
</dbReference>
<dbReference type="EMBL" id="MLJW01001871">
    <property type="protein sequence ID" value="OIQ76430.1"/>
    <property type="molecule type" value="Genomic_DNA"/>
</dbReference>
<dbReference type="SUPFAM" id="SSF48179">
    <property type="entry name" value="6-phosphogluconate dehydrogenase C-terminal domain-like"/>
    <property type="match status" value="1"/>
</dbReference>
<dbReference type="EC" id="1.1.1.169" evidence="6"/>
<reference evidence="6" key="1">
    <citation type="submission" date="2016-10" db="EMBL/GenBank/DDBJ databases">
        <title>Sequence of Gallionella enrichment culture.</title>
        <authorList>
            <person name="Poehlein A."/>
            <person name="Muehling M."/>
            <person name="Daniel R."/>
        </authorList>
    </citation>
    <scope>NUCLEOTIDE SEQUENCE</scope>
</reference>